<dbReference type="SUPFAM" id="SSF57903">
    <property type="entry name" value="FYVE/PHD zinc finger"/>
    <property type="match status" value="1"/>
</dbReference>
<dbReference type="InterPro" id="IPR011011">
    <property type="entry name" value="Znf_FYVE_PHD"/>
</dbReference>
<evidence type="ECO:0000313" key="4">
    <source>
        <dbReference type="EMBL" id="GAQ92841.1"/>
    </source>
</evidence>
<keyword evidence="1" id="KW-0479">Metal-binding</keyword>
<protein>
    <submittedName>
        <fullName evidence="4">Uncharacterized protein</fullName>
    </submittedName>
</protein>
<dbReference type="GO" id="GO:0008270">
    <property type="term" value="F:zinc ion binding"/>
    <property type="evidence" value="ECO:0007669"/>
    <property type="project" value="UniProtKB-KW"/>
</dbReference>
<feature type="region of interest" description="Disordered" evidence="3">
    <location>
        <begin position="343"/>
        <end position="368"/>
    </location>
</feature>
<gene>
    <name evidence="4" type="ORF">KFL_011630030</name>
</gene>
<evidence type="ECO:0000256" key="1">
    <source>
        <dbReference type="ARBA" id="ARBA00022771"/>
    </source>
</evidence>
<evidence type="ECO:0000313" key="5">
    <source>
        <dbReference type="Proteomes" id="UP000054558"/>
    </source>
</evidence>
<dbReference type="EMBL" id="DF238112">
    <property type="protein sequence ID" value="GAQ92841.1"/>
    <property type="molecule type" value="Genomic_DNA"/>
</dbReference>
<organism evidence="4 5">
    <name type="scientific">Klebsormidium nitens</name>
    <name type="common">Green alga</name>
    <name type="synonym">Ulothrix nitens</name>
    <dbReference type="NCBI Taxonomy" id="105231"/>
    <lineage>
        <taxon>Eukaryota</taxon>
        <taxon>Viridiplantae</taxon>
        <taxon>Streptophyta</taxon>
        <taxon>Klebsormidiophyceae</taxon>
        <taxon>Klebsormidiales</taxon>
        <taxon>Klebsormidiaceae</taxon>
        <taxon>Klebsormidium</taxon>
    </lineage>
</organism>
<dbReference type="Proteomes" id="UP000054558">
    <property type="component" value="Unassembled WGS sequence"/>
</dbReference>
<sequence length="368" mass="40571">MAFCAECWKPIGAQPTVACRRCAVSFHRTCLRLTDPQLTSQEWWCGSDAICQRSRFDRQSCVTNEENREALKNRGDSSFRTDWDKLLPSGNYVNGTWASRLKQCIEAGGDFRYEVAPIVGTRGQLCKKKLPVPAEYLSCKWDPRKGYVGDESLTRAHQETVAELRDFTKMRSHLAFLAKLKYRVPLEELRELVDWISGLSGMAGDLKVYDSTVGDANGIGKVVYVSRGRDVLRAATATRVGAVPPVDGHQRKRMTTEAVDPFPGTDVPGTAHTGARNDDFQAKYIAMLEAIFEDGRKRNENERKRVRVCLDLAQDCLSRGDSKGAQAYEARAQSISTLSQLAGVAGPDIPTPLPGLSPGAAKPGDESP</sequence>
<reference evidence="4 5" key="1">
    <citation type="journal article" date="2014" name="Nat. Commun.">
        <title>Klebsormidium flaccidum genome reveals primary factors for plant terrestrial adaptation.</title>
        <authorList>
            <person name="Hori K."/>
            <person name="Maruyama F."/>
            <person name="Fujisawa T."/>
            <person name="Togashi T."/>
            <person name="Yamamoto N."/>
            <person name="Seo M."/>
            <person name="Sato S."/>
            <person name="Yamada T."/>
            <person name="Mori H."/>
            <person name="Tajima N."/>
            <person name="Moriyama T."/>
            <person name="Ikeuchi M."/>
            <person name="Watanabe M."/>
            <person name="Wada H."/>
            <person name="Kobayashi K."/>
            <person name="Saito M."/>
            <person name="Masuda T."/>
            <person name="Sasaki-Sekimoto Y."/>
            <person name="Mashiguchi K."/>
            <person name="Awai K."/>
            <person name="Shimojima M."/>
            <person name="Masuda S."/>
            <person name="Iwai M."/>
            <person name="Nobusawa T."/>
            <person name="Narise T."/>
            <person name="Kondo S."/>
            <person name="Saito H."/>
            <person name="Sato R."/>
            <person name="Murakawa M."/>
            <person name="Ihara Y."/>
            <person name="Oshima-Yamada Y."/>
            <person name="Ohtaka K."/>
            <person name="Satoh M."/>
            <person name="Sonobe K."/>
            <person name="Ishii M."/>
            <person name="Ohtani R."/>
            <person name="Kanamori-Sato M."/>
            <person name="Honoki R."/>
            <person name="Miyazaki D."/>
            <person name="Mochizuki H."/>
            <person name="Umetsu J."/>
            <person name="Higashi K."/>
            <person name="Shibata D."/>
            <person name="Kamiya Y."/>
            <person name="Sato N."/>
            <person name="Nakamura Y."/>
            <person name="Tabata S."/>
            <person name="Ida S."/>
            <person name="Kurokawa K."/>
            <person name="Ohta H."/>
        </authorList>
    </citation>
    <scope>NUCLEOTIDE SEQUENCE [LARGE SCALE GENOMIC DNA]</scope>
    <source>
        <strain evidence="4 5">NIES-2285</strain>
    </source>
</reference>
<keyword evidence="5" id="KW-1185">Reference proteome</keyword>
<keyword evidence="2" id="KW-0862">Zinc</keyword>
<name>A0A1Y1IU16_KLENI</name>
<keyword evidence="1" id="KW-0863">Zinc-finger</keyword>
<dbReference type="AlphaFoldDB" id="A0A1Y1IU16"/>
<proteinExistence type="predicted"/>
<accession>A0A1Y1IU16</accession>
<evidence type="ECO:0000256" key="3">
    <source>
        <dbReference type="SAM" id="MobiDB-lite"/>
    </source>
</evidence>
<evidence type="ECO:0000256" key="2">
    <source>
        <dbReference type="ARBA" id="ARBA00022833"/>
    </source>
</evidence>